<evidence type="ECO:0000313" key="10">
    <source>
        <dbReference type="Proteomes" id="UP000824267"/>
    </source>
</evidence>
<dbReference type="Pfam" id="PF21176">
    <property type="entry name" value="RecR_HhH"/>
    <property type="match status" value="1"/>
</dbReference>
<evidence type="ECO:0000256" key="2">
    <source>
        <dbReference type="ARBA" id="ARBA00022763"/>
    </source>
</evidence>
<evidence type="ECO:0000256" key="7">
    <source>
        <dbReference type="HAMAP-Rule" id="MF_00017"/>
    </source>
</evidence>
<dbReference type="InterPro" id="IPR000093">
    <property type="entry name" value="DNA_Rcmb_RecR"/>
</dbReference>
<dbReference type="PROSITE" id="PS01300">
    <property type="entry name" value="RECR"/>
    <property type="match status" value="1"/>
</dbReference>
<evidence type="ECO:0000256" key="5">
    <source>
        <dbReference type="ARBA" id="ARBA00023172"/>
    </source>
</evidence>
<sequence>MEYTSSVLENAVSEMAKLPGVGRRTALRFALHILKQDELYATSLAQSILKLRTEIRYCRECNNLSDTDYCTICSDSMRNHSVICVVENIRDVMAIEATGQYRGVYHVLGGVISPINGVGVNDIKISDLVKRVKENDVEEIILALPTTMEGDTTSFYINRLLEDTRVKISAIARGVAIGDNIEYADEQTLGRSIVNRQPFQDIYKR</sequence>
<dbReference type="Pfam" id="PF21175">
    <property type="entry name" value="RecR_C"/>
    <property type="match status" value="1"/>
</dbReference>
<feature type="domain" description="Toprim" evidence="8">
    <location>
        <begin position="81"/>
        <end position="176"/>
    </location>
</feature>
<keyword evidence="6 7" id="KW-0234">DNA repair</keyword>
<dbReference type="GO" id="GO:0006310">
    <property type="term" value="P:DNA recombination"/>
    <property type="evidence" value="ECO:0007669"/>
    <property type="project" value="UniProtKB-UniRule"/>
</dbReference>
<dbReference type="SMART" id="SM00493">
    <property type="entry name" value="TOPRIM"/>
    <property type="match status" value="1"/>
</dbReference>
<gene>
    <name evidence="7 9" type="primary">recR</name>
    <name evidence="9" type="ORF">IAC47_05490</name>
</gene>
<dbReference type="GO" id="GO:0003677">
    <property type="term" value="F:DNA binding"/>
    <property type="evidence" value="ECO:0007669"/>
    <property type="project" value="UniProtKB-UniRule"/>
</dbReference>
<reference evidence="9" key="2">
    <citation type="submission" date="2021-04" db="EMBL/GenBank/DDBJ databases">
        <authorList>
            <person name="Gilroy R."/>
        </authorList>
    </citation>
    <scope>NUCLEOTIDE SEQUENCE</scope>
    <source>
        <strain evidence="9">Gambia16-930</strain>
    </source>
</reference>
<dbReference type="PANTHER" id="PTHR30446">
    <property type="entry name" value="RECOMBINATION PROTEIN RECR"/>
    <property type="match status" value="1"/>
</dbReference>
<dbReference type="InterPro" id="IPR023627">
    <property type="entry name" value="Rcmb_RecR"/>
</dbReference>
<keyword evidence="4 7" id="KW-0862">Zinc</keyword>
<evidence type="ECO:0000256" key="6">
    <source>
        <dbReference type="ARBA" id="ARBA00023204"/>
    </source>
</evidence>
<evidence type="ECO:0000256" key="3">
    <source>
        <dbReference type="ARBA" id="ARBA00022771"/>
    </source>
</evidence>
<dbReference type="PROSITE" id="PS50880">
    <property type="entry name" value="TOPRIM"/>
    <property type="match status" value="1"/>
</dbReference>
<accession>A0A9D1RHU7</accession>
<proteinExistence type="inferred from homology"/>
<dbReference type="InterPro" id="IPR006171">
    <property type="entry name" value="TOPRIM_dom"/>
</dbReference>
<comment type="caution">
    <text evidence="9">The sequence shown here is derived from an EMBL/GenBank/DDBJ whole genome shotgun (WGS) entry which is preliminary data.</text>
</comment>
<dbReference type="SUPFAM" id="SSF111304">
    <property type="entry name" value="Recombination protein RecR"/>
    <property type="match status" value="1"/>
</dbReference>
<keyword evidence="3 7" id="KW-0863">Zinc-finger</keyword>
<dbReference type="HAMAP" id="MF_00017">
    <property type="entry name" value="RecR"/>
    <property type="match status" value="1"/>
</dbReference>
<protein>
    <recommendedName>
        <fullName evidence="7">Recombination protein RecR</fullName>
    </recommendedName>
</protein>
<evidence type="ECO:0000256" key="1">
    <source>
        <dbReference type="ARBA" id="ARBA00022723"/>
    </source>
</evidence>
<organism evidence="9 10">
    <name type="scientific">Candidatus Onthomorpha intestinigallinarum</name>
    <dbReference type="NCBI Taxonomy" id="2840880"/>
    <lineage>
        <taxon>Bacteria</taxon>
        <taxon>Pseudomonadati</taxon>
        <taxon>Bacteroidota</taxon>
        <taxon>Bacteroidia</taxon>
        <taxon>Bacteroidales</taxon>
        <taxon>Candidatus Onthomorpha</taxon>
    </lineage>
</organism>
<evidence type="ECO:0000259" key="8">
    <source>
        <dbReference type="PROSITE" id="PS50880"/>
    </source>
</evidence>
<comment type="similarity">
    <text evidence="7">Belongs to the RecR family.</text>
</comment>
<dbReference type="Pfam" id="PF13662">
    <property type="entry name" value="Toprim_4"/>
    <property type="match status" value="1"/>
</dbReference>
<dbReference type="PANTHER" id="PTHR30446:SF0">
    <property type="entry name" value="RECOMBINATION PROTEIN RECR"/>
    <property type="match status" value="1"/>
</dbReference>
<evidence type="ECO:0000256" key="4">
    <source>
        <dbReference type="ARBA" id="ARBA00022833"/>
    </source>
</evidence>
<feature type="zinc finger region" description="C4-type" evidence="7">
    <location>
        <begin position="58"/>
        <end position="73"/>
    </location>
</feature>
<dbReference type="AlphaFoldDB" id="A0A9D1RHU7"/>
<dbReference type="Proteomes" id="UP000824267">
    <property type="component" value="Unassembled WGS sequence"/>
</dbReference>
<dbReference type="GO" id="GO:0008270">
    <property type="term" value="F:zinc ion binding"/>
    <property type="evidence" value="ECO:0007669"/>
    <property type="project" value="UniProtKB-KW"/>
</dbReference>
<reference evidence="9" key="1">
    <citation type="journal article" date="2021" name="PeerJ">
        <title>Extensive microbial diversity within the chicken gut microbiome revealed by metagenomics and culture.</title>
        <authorList>
            <person name="Gilroy R."/>
            <person name="Ravi A."/>
            <person name="Getino M."/>
            <person name="Pursley I."/>
            <person name="Horton D.L."/>
            <person name="Alikhan N.F."/>
            <person name="Baker D."/>
            <person name="Gharbi K."/>
            <person name="Hall N."/>
            <person name="Watson M."/>
            <person name="Adriaenssens E.M."/>
            <person name="Foster-Nyarko E."/>
            <person name="Jarju S."/>
            <person name="Secka A."/>
            <person name="Antonio M."/>
            <person name="Oren A."/>
            <person name="Chaudhuri R.R."/>
            <person name="La Ragione R."/>
            <person name="Hildebrand F."/>
            <person name="Pallen M.J."/>
        </authorList>
    </citation>
    <scope>NUCLEOTIDE SEQUENCE</scope>
    <source>
        <strain evidence="9">Gambia16-930</strain>
    </source>
</reference>
<dbReference type="NCBIfam" id="TIGR00615">
    <property type="entry name" value="recR"/>
    <property type="match status" value="1"/>
</dbReference>
<keyword evidence="5 7" id="KW-0233">DNA recombination</keyword>
<keyword evidence="1 7" id="KW-0479">Metal-binding</keyword>
<dbReference type="Gene3D" id="1.10.8.420">
    <property type="entry name" value="RecR Domain 1"/>
    <property type="match status" value="1"/>
</dbReference>
<dbReference type="InterPro" id="IPR034137">
    <property type="entry name" value="TOPRIM_RecR"/>
</dbReference>
<evidence type="ECO:0000313" key="9">
    <source>
        <dbReference type="EMBL" id="HIW87710.1"/>
    </source>
</evidence>
<dbReference type="EMBL" id="DXGG01000172">
    <property type="protein sequence ID" value="HIW87710.1"/>
    <property type="molecule type" value="Genomic_DNA"/>
</dbReference>
<dbReference type="InterPro" id="IPR015967">
    <property type="entry name" value="Rcmb_RecR_Znf"/>
</dbReference>
<name>A0A9D1RHU7_9BACT</name>
<dbReference type="CDD" id="cd01025">
    <property type="entry name" value="TOPRIM_recR"/>
    <property type="match status" value="1"/>
</dbReference>
<dbReference type="Gene3D" id="3.40.1360.10">
    <property type="match status" value="1"/>
</dbReference>
<dbReference type="Gene3D" id="3.30.60.80">
    <property type="match status" value="1"/>
</dbReference>
<keyword evidence="2 7" id="KW-0227">DNA damage</keyword>
<comment type="function">
    <text evidence="7">May play a role in DNA repair. It seems to be involved in an RecBC-independent recombinational process of DNA repair. It may act with RecF and RecO.</text>
</comment>
<dbReference type="Pfam" id="PF02132">
    <property type="entry name" value="RecR_ZnF"/>
    <property type="match status" value="1"/>
</dbReference>
<dbReference type="GO" id="GO:0006281">
    <property type="term" value="P:DNA repair"/>
    <property type="evidence" value="ECO:0007669"/>
    <property type="project" value="UniProtKB-UniRule"/>
</dbReference>